<feature type="region of interest" description="Disordered" evidence="1">
    <location>
        <begin position="1"/>
        <end position="21"/>
    </location>
</feature>
<evidence type="ECO:0000256" key="1">
    <source>
        <dbReference type="SAM" id="MobiDB-lite"/>
    </source>
</evidence>
<keyword evidence="4" id="KW-1185">Reference proteome</keyword>
<feature type="compositionally biased region" description="Basic and acidic residues" evidence="1">
    <location>
        <begin position="1"/>
        <end position="16"/>
    </location>
</feature>
<protein>
    <submittedName>
        <fullName evidence="3">Uncharacterized protein</fullName>
    </submittedName>
</protein>
<dbReference type="RefSeq" id="WP_194078413.1">
    <property type="nucleotide sequence ID" value="NZ_JADDXU010000003.1"/>
</dbReference>
<name>A0ABU3M5C9_9ACTN</name>
<dbReference type="Proteomes" id="UP001257948">
    <property type="component" value="Unassembled WGS sequence"/>
</dbReference>
<reference evidence="4" key="1">
    <citation type="submission" date="2023-07" db="EMBL/GenBank/DDBJ databases">
        <title>Draft genome sequence of the endophytic actinobacterium Streptomyces justiciae WPN32, a potential antibiotic producer.</title>
        <authorList>
            <person name="Yasawong M."/>
            <person name="Pana W."/>
            <person name="Ganta P."/>
            <person name="Santapan N."/>
            <person name="Songngamsuk T."/>
            <person name="Phatcharaharikarn M."/>
            <person name="Kerdtoob S."/>
            <person name="Nantapong N."/>
        </authorList>
    </citation>
    <scope>NUCLEOTIDE SEQUENCE [LARGE SCALE GENOMIC DNA]</scope>
    <source>
        <strain evidence="4">WPN32</strain>
    </source>
</reference>
<evidence type="ECO:0000313" key="3">
    <source>
        <dbReference type="EMBL" id="MDT7846251.1"/>
    </source>
</evidence>
<feature type="transmembrane region" description="Helical" evidence="2">
    <location>
        <begin position="21"/>
        <end position="40"/>
    </location>
</feature>
<feature type="transmembrane region" description="Helical" evidence="2">
    <location>
        <begin position="46"/>
        <end position="68"/>
    </location>
</feature>
<comment type="caution">
    <text evidence="3">The sequence shown here is derived from an EMBL/GenBank/DDBJ whole genome shotgun (WGS) entry which is preliminary data.</text>
</comment>
<organism evidence="3 4">
    <name type="scientific">Streptomyces justiciae</name>
    <dbReference type="NCBI Taxonomy" id="2780140"/>
    <lineage>
        <taxon>Bacteria</taxon>
        <taxon>Bacillati</taxon>
        <taxon>Actinomycetota</taxon>
        <taxon>Actinomycetes</taxon>
        <taxon>Kitasatosporales</taxon>
        <taxon>Streptomycetaceae</taxon>
        <taxon>Streptomyces</taxon>
    </lineage>
</organism>
<sequence>MARQRAERGTPEGERQRRMRRAAVSGGVTAVCLGGGAIALDGFSGAAPWWLVAPLTVLCGVFAGWAGARTGRENALRAETLAPGEKLLSTYTVRPPFTPGRAPTPYENPPFQLLLTSRHLQLWEHANLLWAYPWPELRLTADGPRLKIYHQGQEAGFMLLEPPGSVHEVLLAGRRLGAS</sequence>
<keyword evidence="2" id="KW-0472">Membrane</keyword>
<evidence type="ECO:0000313" key="4">
    <source>
        <dbReference type="Proteomes" id="UP001257948"/>
    </source>
</evidence>
<keyword evidence="2" id="KW-0812">Transmembrane</keyword>
<evidence type="ECO:0000256" key="2">
    <source>
        <dbReference type="SAM" id="Phobius"/>
    </source>
</evidence>
<proteinExistence type="predicted"/>
<accession>A0ABU3M5C9</accession>
<dbReference type="EMBL" id="JAVTLL010000033">
    <property type="protein sequence ID" value="MDT7846251.1"/>
    <property type="molecule type" value="Genomic_DNA"/>
</dbReference>
<keyword evidence="2" id="KW-1133">Transmembrane helix</keyword>
<gene>
    <name evidence="3" type="ORF">RQC66_36605</name>
</gene>